<dbReference type="AlphaFoldDB" id="A0A2P5WKS5"/>
<proteinExistence type="predicted"/>
<accession>A0A2P5WKS5</accession>
<gene>
    <name evidence="2" type="ORF">GOBAR_AA29010</name>
</gene>
<organism evidence="2 3">
    <name type="scientific">Gossypium barbadense</name>
    <name type="common">Sea Island cotton</name>
    <name type="synonym">Hibiscus barbadensis</name>
    <dbReference type="NCBI Taxonomy" id="3634"/>
    <lineage>
        <taxon>Eukaryota</taxon>
        <taxon>Viridiplantae</taxon>
        <taxon>Streptophyta</taxon>
        <taxon>Embryophyta</taxon>
        <taxon>Tracheophyta</taxon>
        <taxon>Spermatophyta</taxon>
        <taxon>Magnoliopsida</taxon>
        <taxon>eudicotyledons</taxon>
        <taxon>Gunneridae</taxon>
        <taxon>Pentapetalae</taxon>
        <taxon>rosids</taxon>
        <taxon>malvids</taxon>
        <taxon>Malvales</taxon>
        <taxon>Malvaceae</taxon>
        <taxon>Malvoideae</taxon>
        <taxon>Gossypium</taxon>
    </lineage>
</organism>
<name>A0A2P5WKS5_GOSBA</name>
<dbReference type="Proteomes" id="UP000239757">
    <property type="component" value="Unassembled WGS sequence"/>
</dbReference>
<feature type="region of interest" description="Disordered" evidence="1">
    <location>
        <begin position="203"/>
        <end position="222"/>
    </location>
</feature>
<reference evidence="2 3" key="1">
    <citation type="submission" date="2015-01" db="EMBL/GenBank/DDBJ databases">
        <title>Genome of allotetraploid Gossypium barbadense reveals genomic plasticity and fiber elongation in cotton evolution.</title>
        <authorList>
            <person name="Chen X."/>
            <person name="Liu X."/>
            <person name="Zhao B."/>
            <person name="Zheng H."/>
            <person name="Hu Y."/>
            <person name="Lu G."/>
            <person name="Yang C."/>
            <person name="Chen J."/>
            <person name="Shan C."/>
            <person name="Zhang L."/>
            <person name="Zhou Y."/>
            <person name="Wang L."/>
            <person name="Guo W."/>
            <person name="Bai Y."/>
            <person name="Ruan J."/>
            <person name="Shangguan X."/>
            <person name="Mao Y."/>
            <person name="Jiang J."/>
            <person name="Zhu Y."/>
            <person name="Lei J."/>
            <person name="Kang H."/>
            <person name="Chen S."/>
            <person name="He X."/>
            <person name="Wang R."/>
            <person name="Wang Y."/>
            <person name="Chen J."/>
            <person name="Wang L."/>
            <person name="Yu S."/>
            <person name="Wang B."/>
            <person name="Wei J."/>
            <person name="Song S."/>
            <person name="Lu X."/>
            <person name="Gao Z."/>
            <person name="Gu W."/>
            <person name="Deng X."/>
            <person name="Ma D."/>
            <person name="Wang S."/>
            <person name="Liang W."/>
            <person name="Fang L."/>
            <person name="Cai C."/>
            <person name="Zhu X."/>
            <person name="Zhou B."/>
            <person name="Zhang Y."/>
            <person name="Chen Z."/>
            <person name="Xu S."/>
            <person name="Zhu R."/>
            <person name="Wang S."/>
            <person name="Zhang T."/>
            <person name="Zhao G."/>
        </authorList>
    </citation>
    <scope>NUCLEOTIDE SEQUENCE [LARGE SCALE GENOMIC DNA]</scope>
    <source>
        <strain evidence="3">cv. Xinhai21</strain>
        <tissue evidence="2">Leaf</tissue>
    </source>
</reference>
<feature type="region of interest" description="Disordered" evidence="1">
    <location>
        <begin position="1"/>
        <end position="25"/>
    </location>
</feature>
<feature type="compositionally biased region" description="Basic residues" evidence="1">
    <location>
        <begin position="1"/>
        <end position="19"/>
    </location>
</feature>
<protein>
    <submittedName>
        <fullName evidence="2">Uncharacterized protein</fullName>
    </submittedName>
</protein>
<evidence type="ECO:0000313" key="3">
    <source>
        <dbReference type="Proteomes" id="UP000239757"/>
    </source>
</evidence>
<evidence type="ECO:0000256" key="1">
    <source>
        <dbReference type="SAM" id="MobiDB-lite"/>
    </source>
</evidence>
<sequence length="269" mass="29740">MLSSRGKKAAVPASKKRKGASSPLGPTTELAEAIRDLLTTDPWELFFGIIELTYLELTMELCSTFHLQNVMMNYDDPSTVQFRLGGLVHQLSVPKFSTALGLYTEEVKEENDLHALNCHIHRSPSWCWDALVPGGATYNRSRSKALALPPSLSTGSMLWGKSSYTRGSSLYTSHQSVEYSSGHMGDRRITDLLLLTRADEGTSNTVLEGDNEGTDEKVDVGEEERVVEPKRYECDDDTSDNALNPDAGFRVYELLPHMTNIDLSTNGGF</sequence>
<evidence type="ECO:0000313" key="2">
    <source>
        <dbReference type="EMBL" id="PPR91674.1"/>
    </source>
</evidence>
<dbReference type="EMBL" id="KZ667248">
    <property type="protein sequence ID" value="PPR91674.1"/>
    <property type="molecule type" value="Genomic_DNA"/>
</dbReference>